<feature type="transmembrane region" description="Helical" evidence="1">
    <location>
        <begin position="91"/>
        <end position="113"/>
    </location>
</feature>
<accession>F8E2R0</accession>
<feature type="transmembrane region" description="Helical" evidence="1">
    <location>
        <begin position="230"/>
        <end position="248"/>
    </location>
</feature>
<sequence>MVTMISRSRSNRPMEKLLEGFVEASNEKLDNQRARKTSVLVKDFVQVVAESPVGESRMVVSGGRVRWRFSPRRGLKGGVSMRRQGQPARRLVAVAVFGYAMVIVALTTLKAFFQIGYLWKPENQHARELMLIPFEMARRSTTWFGPVFDYVGNIAFFVPMGMLLFVAWYQRTRPVLKTVLVAVGLSLSVETVQYVFELGRTSLDDLWCNALGAFIGAWFAKACGPRFHKVWVWLAIALTAVFAVLVGLGERLGDPDKIV</sequence>
<keyword evidence="4" id="KW-1185">Reference proteome</keyword>
<evidence type="ECO:0000313" key="3">
    <source>
        <dbReference type="EMBL" id="AEI10283.1"/>
    </source>
</evidence>
<dbReference type="AlphaFoldDB" id="F8E2R0"/>
<keyword evidence="1" id="KW-0472">Membrane</keyword>
<feature type="transmembrane region" description="Helical" evidence="1">
    <location>
        <begin position="150"/>
        <end position="168"/>
    </location>
</feature>
<dbReference type="eggNOG" id="COG4767">
    <property type="taxonomic scope" value="Bacteria"/>
</dbReference>
<name>F8E2R0_CORRG</name>
<dbReference type="EMBL" id="CP002857">
    <property type="protein sequence ID" value="AEI10283.1"/>
    <property type="molecule type" value="Genomic_DNA"/>
</dbReference>
<dbReference type="PANTHER" id="PTHR36834:SF1">
    <property type="entry name" value="INTEGRAL MEMBRANE PROTEIN"/>
    <property type="match status" value="1"/>
</dbReference>
<keyword evidence="1" id="KW-1133">Transmembrane helix</keyword>
<dbReference type="InterPro" id="IPR006976">
    <property type="entry name" value="VanZ-like"/>
</dbReference>
<keyword evidence="1" id="KW-0812">Transmembrane</keyword>
<dbReference type="Proteomes" id="UP000000492">
    <property type="component" value="Chromosome"/>
</dbReference>
<evidence type="ECO:0000313" key="4">
    <source>
        <dbReference type="Proteomes" id="UP000000492"/>
    </source>
</evidence>
<evidence type="ECO:0000259" key="2">
    <source>
        <dbReference type="Pfam" id="PF04892"/>
    </source>
</evidence>
<gene>
    <name evidence="3" type="ordered locus">CRES_1930</name>
</gene>
<dbReference type="STRING" id="662755.CRES_1930"/>
<dbReference type="PANTHER" id="PTHR36834">
    <property type="entry name" value="MEMBRANE PROTEIN-RELATED"/>
    <property type="match status" value="1"/>
</dbReference>
<dbReference type="KEGG" id="crd:CRES_1930"/>
<dbReference type="InterPro" id="IPR053150">
    <property type="entry name" value="Teicoplanin_resist-assoc"/>
</dbReference>
<evidence type="ECO:0000256" key="1">
    <source>
        <dbReference type="SAM" id="Phobius"/>
    </source>
</evidence>
<dbReference type="HOGENOM" id="CLU_1072482_0_0_11"/>
<organism evidence="3 4">
    <name type="scientific">Corynebacterium resistens (strain DSM 45100 / JCM 12819 / GTC 2026 / SICGH 158)</name>
    <dbReference type="NCBI Taxonomy" id="662755"/>
    <lineage>
        <taxon>Bacteria</taxon>
        <taxon>Bacillati</taxon>
        <taxon>Actinomycetota</taxon>
        <taxon>Actinomycetes</taxon>
        <taxon>Mycobacteriales</taxon>
        <taxon>Corynebacteriaceae</taxon>
        <taxon>Corynebacterium</taxon>
    </lineage>
</organism>
<reference evidence="3 4" key="1">
    <citation type="journal article" date="2012" name="BMC Genomics">
        <title>Complete genome sequence, lifestyle, and multi-drug resistance of the human pathogen Corynebacterium resistens DSM 45100 isolated from blood samples of a leukemia patient.</title>
        <authorList>
            <person name="Schroder J."/>
            <person name="Maus I."/>
            <person name="Meyer K."/>
            <person name="Wordemann S."/>
            <person name="Blom J."/>
            <person name="Jaenicke S."/>
            <person name="Schneider J."/>
            <person name="Trost E."/>
            <person name="Tauch A."/>
        </authorList>
    </citation>
    <scope>NUCLEOTIDE SEQUENCE [LARGE SCALE GENOMIC DNA]</scope>
    <source>
        <strain evidence="4">DSM 45100 / JCM 12819 / CCUG 50093 / GTC 2026 / SICGH 158</strain>
    </source>
</reference>
<dbReference type="Pfam" id="PF04892">
    <property type="entry name" value="VanZ"/>
    <property type="match status" value="1"/>
</dbReference>
<protein>
    <submittedName>
        <fullName evidence="3">Membrane protein</fullName>
    </submittedName>
</protein>
<proteinExistence type="predicted"/>
<feature type="domain" description="VanZ-like" evidence="2">
    <location>
        <begin position="98"/>
        <end position="221"/>
    </location>
</feature>